<dbReference type="AlphaFoldDB" id="A0A318KK30"/>
<dbReference type="Proteomes" id="UP000247612">
    <property type="component" value="Unassembled WGS sequence"/>
</dbReference>
<dbReference type="CDD" id="cd00761">
    <property type="entry name" value="Glyco_tranf_GTA_type"/>
    <property type="match status" value="1"/>
</dbReference>
<dbReference type="EMBL" id="JALDAW010000011">
    <property type="protein sequence ID" value="MDY5167420.1"/>
    <property type="molecule type" value="Genomic_DNA"/>
</dbReference>
<dbReference type="Gene3D" id="3.90.550.10">
    <property type="entry name" value="Spore Coat Polysaccharide Biosynthesis Protein SpsA, Chain A"/>
    <property type="match status" value="1"/>
</dbReference>
<keyword evidence="6" id="KW-1185">Reference proteome</keyword>
<dbReference type="GO" id="GO:0016757">
    <property type="term" value="F:glycosyltransferase activity"/>
    <property type="evidence" value="ECO:0007669"/>
    <property type="project" value="UniProtKB-KW"/>
</dbReference>
<dbReference type="InterPro" id="IPR001173">
    <property type="entry name" value="Glyco_trans_2-like"/>
</dbReference>
<keyword evidence="1" id="KW-0328">Glycosyltransferase</keyword>
<dbReference type="PANTHER" id="PTHR22916">
    <property type="entry name" value="GLYCOSYLTRANSFERASE"/>
    <property type="match status" value="1"/>
</dbReference>
<comment type="caution">
    <text evidence="5">The sequence shown here is derived from an EMBL/GenBank/DDBJ whole genome shotgun (WGS) entry which is preliminary data.</text>
</comment>
<dbReference type="GeneID" id="94439839"/>
<organism evidence="5 6">
    <name type="scientific">Dielma fastidiosa</name>
    <dbReference type="NCBI Taxonomy" id="1034346"/>
    <lineage>
        <taxon>Bacteria</taxon>
        <taxon>Bacillati</taxon>
        <taxon>Bacillota</taxon>
        <taxon>Erysipelotrichia</taxon>
        <taxon>Erysipelotrichales</taxon>
        <taxon>Erysipelotrichaceae</taxon>
        <taxon>Dielma</taxon>
    </lineage>
</organism>
<evidence type="ECO:0000313" key="5">
    <source>
        <dbReference type="EMBL" id="PXX78139.1"/>
    </source>
</evidence>
<reference evidence="5 6" key="1">
    <citation type="submission" date="2018-05" db="EMBL/GenBank/DDBJ databases">
        <title>Genomic Encyclopedia of Type Strains, Phase IV (KMG-IV): sequencing the most valuable type-strain genomes for metagenomic binning, comparative biology and taxonomic classification.</title>
        <authorList>
            <person name="Goeker M."/>
        </authorList>
    </citation>
    <scope>NUCLEOTIDE SEQUENCE [LARGE SCALE GENOMIC DNA]</scope>
    <source>
        <strain evidence="5 6">JC118</strain>
    </source>
</reference>
<accession>A0A318KK30</accession>
<reference evidence="4" key="2">
    <citation type="submission" date="2022-03" db="EMBL/GenBank/DDBJ databases">
        <title>First case of bacteraemia caused by Dielma fastidiosa in a patient hospitalised with diverticulitis.</title>
        <authorList>
            <person name="Forman-Ankjaer B."/>
            <person name="Hvid-Jensen F."/>
            <person name="Kobel C.M."/>
            <person name="Greve T."/>
        </authorList>
    </citation>
    <scope>NUCLEOTIDE SEQUENCE</scope>
    <source>
        <strain evidence="4">AUH_DF_2021</strain>
    </source>
</reference>
<dbReference type="RefSeq" id="WP_022936836.1">
    <property type="nucleotide sequence ID" value="NZ_BAABZA010000001.1"/>
</dbReference>
<dbReference type="Proteomes" id="UP001276902">
    <property type="component" value="Unassembled WGS sequence"/>
</dbReference>
<evidence type="ECO:0000259" key="3">
    <source>
        <dbReference type="Pfam" id="PF00535"/>
    </source>
</evidence>
<sequence length="271" mass="31157">MKKLVSIIIPVYNVEDYLTFCLDSLLNQTYEDLEVIAVDDGSTDNSLAILNAYAAMDQRLRVISQANSGPSAARNLGLSMCHGEYITFMDSDDWAELTLIEKLVNALETDQSDIAICGHWIAGSHYKLKVRSRKSWVLDQKQAVKMILQDKVIKNYAWGKMIRRSLLPALQFPVDQIYEDVRSVYKVFLQASRFSLLNEPLYYYRMRQGSITYSLPAMNAAEMKKAYQEQRHEIAKFYPELISCTDMNLFKANFLILYTAARDKLMMIKPV</sequence>
<dbReference type="EMBL" id="QJKH01000008">
    <property type="protein sequence ID" value="PXX78139.1"/>
    <property type="molecule type" value="Genomic_DNA"/>
</dbReference>
<dbReference type="OrthoDB" id="9807674at2"/>
<keyword evidence="2 5" id="KW-0808">Transferase</keyword>
<dbReference type="InterPro" id="IPR029044">
    <property type="entry name" value="Nucleotide-diphossugar_trans"/>
</dbReference>
<proteinExistence type="predicted"/>
<evidence type="ECO:0000313" key="4">
    <source>
        <dbReference type="EMBL" id="MDY5167420.1"/>
    </source>
</evidence>
<feature type="domain" description="Glycosyltransferase 2-like" evidence="3">
    <location>
        <begin position="6"/>
        <end position="167"/>
    </location>
</feature>
<name>A0A318KK30_9FIRM</name>
<dbReference type="Pfam" id="PF00535">
    <property type="entry name" value="Glycos_transf_2"/>
    <property type="match status" value="1"/>
</dbReference>
<evidence type="ECO:0000256" key="1">
    <source>
        <dbReference type="ARBA" id="ARBA00022676"/>
    </source>
</evidence>
<protein>
    <submittedName>
        <fullName evidence="4 5">Glycosyltransferase</fullName>
    </submittedName>
</protein>
<gene>
    <name evidence="5" type="ORF">DES51_10866</name>
    <name evidence="4" type="ORF">MQE39_04705</name>
</gene>
<evidence type="ECO:0000256" key="2">
    <source>
        <dbReference type="ARBA" id="ARBA00022679"/>
    </source>
</evidence>
<dbReference type="PANTHER" id="PTHR22916:SF51">
    <property type="entry name" value="GLYCOSYLTRANSFERASE EPSH-RELATED"/>
    <property type="match status" value="1"/>
</dbReference>
<evidence type="ECO:0000313" key="6">
    <source>
        <dbReference type="Proteomes" id="UP000247612"/>
    </source>
</evidence>
<dbReference type="STRING" id="1034346.GCA_000313565_00532"/>
<dbReference type="SUPFAM" id="SSF53448">
    <property type="entry name" value="Nucleotide-diphospho-sugar transferases"/>
    <property type="match status" value="1"/>
</dbReference>